<name>A0A1I7XWJ0_9BILA</name>
<reference evidence="2" key="1">
    <citation type="submission" date="2016-11" db="UniProtKB">
        <authorList>
            <consortium name="WormBaseParasite"/>
        </authorList>
    </citation>
    <scope>IDENTIFICATION</scope>
</reference>
<protein>
    <submittedName>
        <fullName evidence="2">HTH_48 domain-containing protein</fullName>
    </submittedName>
</protein>
<keyword evidence="1" id="KW-1185">Reference proteome</keyword>
<sequence length="68" mass="7694">MPVEDAVDMFKKRCMTVGTLSKYWLSPSTWASRREKEMNLSSATAQGNYSYASRYSRPAYSSVASRLS</sequence>
<dbReference type="Proteomes" id="UP000095287">
    <property type="component" value="Unplaced"/>
</dbReference>
<accession>A0A1I7XWJ0</accession>
<dbReference type="WBParaSite" id="L893_g10322.t1">
    <property type="protein sequence ID" value="L893_g10322.t1"/>
    <property type="gene ID" value="L893_g10322"/>
</dbReference>
<evidence type="ECO:0000313" key="2">
    <source>
        <dbReference type="WBParaSite" id="L893_g10322.t1"/>
    </source>
</evidence>
<proteinExistence type="predicted"/>
<dbReference type="AlphaFoldDB" id="A0A1I7XWJ0"/>
<organism evidence="1 2">
    <name type="scientific">Steinernema glaseri</name>
    <dbReference type="NCBI Taxonomy" id="37863"/>
    <lineage>
        <taxon>Eukaryota</taxon>
        <taxon>Metazoa</taxon>
        <taxon>Ecdysozoa</taxon>
        <taxon>Nematoda</taxon>
        <taxon>Chromadorea</taxon>
        <taxon>Rhabditida</taxon>
        <taxon>Tylenchina</taxon>
        <taxon>Panagrolaimomorpha</taxon>
        <taxon>Strongyloidoidea</taxon>
        <taxon>Steinernematidae</taxon>
        <taxon>Steinernema</taxon>
    </lineage>
</organism>
<evidence type="ECO:0000313" key="1">
    <source>
        <dbReference type="Proteomes" id="UP000095287"/>
    </source>
</evidence>